<keyword evidence="2" id="KW-1185">Reference proteome</keyword>
<gene>
    <name evidence="3" type="primary">LOC130469184</name>
</gene>
<organism evidence="2 3">
    <name type="scientific">Spinacia oleracea</name>
    <name type="common">Spinach</name>
    <dbReference type="NCBI Taxonomy" id="3562"/>
    <lineage>
        <taxon>Eukaryota</taxon>
        <taxon>Viridiplantae</taxon>
        <taxon>Streptophyta</taxon>
        <taxon>Embryophyta</taxon>
        <taxon>Tracheophyta</taxon>
        <taxon>Spermatophyta</taxon>
        <taxon>Magnoliopsida</taxon>
        <taxon>eudicotyledons</taxon>
        <taxon>Gunneridae</taxon>
        <taxon>Pentapetalae</taxon>
        <taxon>Caryophyllales</taxon>
        <taxon>Chenopodiaceae</taxon>
        <taxon>Chenopodioideae</taxon>
        <taxon>Anserineae</taxon>
        <taxon>Spinacia</taxon>
    </lineage>
</organism>
<evidence type="ECO:0000256" key="1">
    <source>
        <dbReference type="SAM" id="Phobius"/>
    </source>
</evidence>
<keyword evidence="1" id="KW-0812">Transmembrane</keyword>
<sequence length="120" mass="13874">MWCNVGILCGPILLFWTYVRGDLDLPFNFPYLLSPGSHLQLFVLAITFNFPYLLSLICLSRDNRLLRFRSVLMHWFWCYRPVVIVQASLLLCRPVAVLYFCLLCCNAVVLCCSATLLCCR</sequence>
<dbReference type="RefSeq" id="XP_056694116.1">
    <property type="nucleotide sequence ID" value="XM_056838138.1"/>
</dbReference>
<dbReference type="GeneID" id="130469184"/>
<feature type="transmembrane region" description="Helical" evidence="1">
    <location>
        <begin position="97"/>
        <end position="119"/>
    </location>
</feature>
<feature type="transmembrane region" description="Helical" evidence="1">
    <location>
        <begin position="37"/>
        <end position="59"/>
    </location>
</feature>
<protein>
    <submittedName>
        <fullName evidence="3">Uncharacterized protein</fullName>
    </submittedName>
</protein>
<reference evidence="3" key="2">
    <citation type="submission" date="2025-08" db="UniProtKB">
        <authorList>
            <consortium name="RefSeq"/>
        </authorList>
    </citation>
    <scope>IDENTIFICATION</scope>
    <source>
        <tissue evidence="3">Leaf</tissue>
    </source>
</reference>
<dbReference type="Proteomes" id="UP000813463">
    <property type="component" value="Chromosome 3"/>
</dbReference>
<keyword evidence="1" id="KW-0472">Membrane</keyword>
<proteinExistence type="predicted"/>
<reference evidence="2" key="1">
    <citation type="journal article" date="2021" name="Nat. Commun.">
        <title>Genomic analyses provide insights into spinach domestication and the genetic basis of agronomic traits.</title>
        <authorList>
            <person name="Cai X."/>
            <person name="Sun X."/>
            <person name="Xu C."/>
            <person name="Sun H."/>
            <person name="Wang X."/>
            <person name="Ge C."/>
            <person name="Zhang Z."/>
            <person name="Wang Q."/>
            <person name="Fei Z."/>
            <person name="Jiao C."/>
            <person name="Wang Q."/>
        </authorList>
    </citation>
    <scope>NUCLEOTIDE SEQUENCE [LARGE SCALE GENOMIC DNA]</scope>
    <source>
        <strain evidence="2">cv. Varoflay</strain>
    </source>
</reference>
<feature type="transmembrane region" description="Helical" evidence="1">
    <location>
        <begin position="71"/>
        <end position="91"/>
    </location>
</feature>
<evidence type="ECO:0000313" key="3">
    <source>
        <dbReference type="RefSeq" id="XP_056694116.1"/>
    </source>
</evidence>
<keyword evidence="1" id="KW-1133">Transmembrane helix</keyword>
<name>A0ABM3RES4_SPIOL</name>
<evidence type="ECO:0000313" key="2">
    <source>
        <dbReference type="Proteomes" id="UP000813463"/>
    </source>
</evidence>
<accession>A0ABM3RES4</accession>